<evidence type="ECO:0000313" key="3">
    <source>
        <dbReference type="Proteomes" id="UP000267821"/>
    </source>
</evidence>
<feature type="region of interest" description="Disordered" evidence="1">
    <location>
        <begin position="111"/>
        <end position="145"/>
    </location>
</feature>
<proteinExistence type="predicted"/>
<dbReference type="AlphaFoldDB" id="A0A3N4LQR5"/>
<accession>A0A3N4LQR5</accession>
<protein>
    <submittedName>
        <fullName evidence="2">Uncharacterized protein</fullName>
    </submittedName>
</protein>
<feature type="region of interest" description="Disordered" evidence="1">
    <location>
        <begin position="1"/>
        <end position="20"/>
    </location>
</feature>
<feature type="non-terminal residue" evidence="2">
    <location>
        <position position="202"/>
    </location>
</feature>
<organism evidence="2 3">
    <name type="scientific">Terfezia boudieri ATCC MYA-4762</name>
    <dbReference type="NCBI Taxonomy" id="1051890"/>
    <lineage>
        <taxon>Eukaryota</taxon>
        <taxon>Fungi</taxon>
        <taxon>Dikarya</taxon>
        <taxon>Ascomycota</taxon>
        <taxon>Pezizomycotina</taxon>
        <taxon>Pezizomycetes</taxon>
        <taxon>Pezizales</taxon>
        <taxon>Pezizaceae</taxon>
        <taxon>Terfezia</taxon>
    </lineage>
</organism>
<evidence type="ECO:0000256" key="1">
    <source>
        <dbReference type="SAM" id="MobiDB-lite"/>
    </source>
</evidence>
<reference evidence="2 3" key="1">
    <citation type="journal article" date="2018" name="Nat. Ecol. Evol.">
        <title>Pezizomycetes genomes reveal the molecular basis of ectomycorrhizal truffle lifestyle.</title>
        <authorList>
            <person name="Murat C."/>
            <person name="Payen T."/>
            <person name="Noel B."/>
            <person name="Kuo A."/>
            <person name="Morin E."/>
            <person name="Chen J."/>
            <person name="Kohler A."/>
            <person name="Krizsan K."/>
            <person name="Balestrini R."/>
            <person name="Da Silva C."/>
            <person name="Montanini B."/>
            <person name="Hainaut M."/>
            <person name="Levati E."/>
            <person name="Barry K.W."/>
            <person name="Belfiori B."/>
            <person name="Cichocki N."/>
            <person name="Clum A."/>
            <person name="Dockter R.B."/>
            <person name="Fauchery L."/>
            <person name="Guy J."/>
            <person name="Iotti M."/>
            <person name="Le Tacon F."/>
            <person name="Lindquist E.A."/>
            <person name="Lipzen A."/>
            <person name="Malagnac F."/>
            <person name="Mello A."/>
            <person name="Molinier V."/>
            <person name="Miyauchi S."/>
            <person name="Poulain J."/>
            <person name="Riccioni C."/>
            <person name="Rubini A."/>
            <person name="Sitrit Y."/>
            <person name="Splivallo R."/>
            <person name="Traeger S."/>
            <person name="Wang M."/>
            <person name="Zifcakova L."/>
            <person name="Wipf D."/>
            <person name="Zambonelli A."/>
            <person name="Paolocci F."/>
            <person name="Nowrousian M."/>
            <person name="Ottonello S."/>
            <person name="Baldrian P."/>
            <person name="Spatafora J.W."/>
            <person name="Henrissat B."/>
            <person name="Nagy L.G."/>
            <person name="Aury J.M."/>
            <person name="Wincker P."/>
            <person name="Grigoriev I.V."/>
            <person name="Bonfante P."/>
            <person name="Martin F.M."/>
        </authorList>
    </citation>
    <scope>NUCLEOTIDE SEQUENCE [LARGE SCALE GENOMIC DNA]</scope>
    <source>
        <strain evidence="2 3">ATCC MYA-4762</strain>
    </source>
</reference>
<dbReference type="OrthoDB" id="5384306at2759"/>
<dbReference type="EMBL" id="ML121538">
    <property type="protein sequence ID" value="RPB25186.1"/>
    <property type="molecule type" value="Genomic_DNA"/>
</dbReference>
<dbReference type="InParanoid" id="A0A3N4LQR5"/>
<evidence type="ECO:0000313" key="2">
    <source>
        <dbReference type="EMBL" id="RPB25186.1"/>
    </source>
</evidence>
<feature type="compositionally biased region" description="Pro residues" evidence="1">
    <location>
        <begin position="118"/>
        <end position="133"/>
    </location>
</feature>
<name>A0A3N4LQR5_9PEZI</name>
<dbReference type="Proteomes" id="UP000267821">
    <property type="component" value="Unassembled WGS sequence"/>
</dbReference>
<sequence>MSSRTHSIVDSDFNPTDRDPQEYIHPIGVLPVFAINVESTQYIQLSQHEHTEQPEDYAEASTTDEVPPMLEAADISDQPVIQYVDVKAPPPGVVSNQGNTIFMEKVASTVSRFDQENSPPPNPSDGDSPPPNPSDGEFTTQENPSLSFQSPYLLSRFFTIDSYNESLRHEAGIAASENRIRDGQNMFQKRLMELLFGIDTLF</sequence>
<keyword evidence="3" id="KW-1185">Reference proteome</keyword>
<gene>
    <name evidence="2" type="ORF">L211DRAFT_836491</name>
</gene>